<evidence type="ECO:0000256" key="2">
    <source>
        <dbReference type="PROSITE-ProRule" id="PRU00335"/>
    </source>
</evidence>
<dbReference type="Gene3D" id="1.10.357.10">
    <property type="entry name" value="Tetracycline Repressor, domain 2"/>
    <property type="match status" value="1"/>
</dbReference>
<dbReference type="PROSITE" id="PS50977">
    <property type="entry name" value="HTH_TETR_2"/>
    <property type="match status" value="1"/>
</dbReference>
<comment type="caution">
    <text evidence="4">The sequence shown here is derived from an EMBL/GenBank/DDBJ whole genome shotgun (WGS) entry which is preliminary data.</text>
</comment>
<keyword evidence="1 2" id="KW-0238">DNA-binding</keyword>
<dbReference type="SUPFAM" id="SSF48498">
    <property type="entry name" value="Tetracyclin repressor-like, C-terminal domain"/>
    <property type="match status" value="1"/>
</dbReference>
<feature type="domain" description="HTH tetR-type" evidence="3">
    <location>
        <begin position="2"/>
        <end position="62"/>
    </location>
</feature>
<feature type="DNA-binding region" description="H-T-H motif" evidence="2">
    <location>
        <begin position="25"/>
        <end position="44"/>
    </location>
</feature>
<evidence type="ECO:0000259" key="3">
    <source>
        <dbReference type="PROSITE" id="PS50977"/>
    </source>
</evidence>
<dbReference type="EMBL" id="LZFO01000037">
    <property type="protein sequence ID" value="OFI04986.1"/>
    <property type="molecule type" value="Genomic_DNA"/>
</dbReference>
<protein>
    <submittedName>
        <fullName evidence="4">Fatty acid metabolism regulator protein</fullName>
    </submittedName>
</protein>
<dbReference type="InterPro" id="IPR050624">
    <property type="entry name" value="HTH-type_Tx_Regulator"/>
</dbReference>
<dbReference type="GO" id="GO:0003677">
    <property type="term" value="F:DNA binding"/>
    <property type="evidence" value="ECO:0007669"/>
    <property type="project" value="UniProtKB-UniRule"/>
</dbReference>
<accession>A0A1E8EWU5</accession>
<organism evidence="4 5">
    <name type="scientific">Clostridium acetireducens DSM 10703</name>
    <dbReference type="NCBI Taxonomy" id="1121290"/>
    <lineage>
        <taxon>Bacteria</taxon>
        <taxon>Bacillati</taxon>
        <taxon>Bacillota</taxon>
        <taxon>Clostridia</taxon>
        <taxon>Eubacteriales</taxon>
        <taxon>Clostridiaceae</taxon>
        <taxon>Clostridium</taxon>
    </lineage>
</organism>
<dbReference type="PANTHER" id="PTHR43479:SF11">
    <property type="entry name" value="ACREF_ENVCD OPERON REPRESSOR-RELATED"/>
    <property type="match status" value="1"/>
</dbReference>
<proteinExistence type="predicted"/>
<reference evidence="4 5" key="1">
    <citation type="submission" date="2016-06" db="EMBL/GenBank/DDBJ databases">
        <title>Genome sequence of Clostridium acetireducens DSM 10703.</title>
        <authorList>
            <person name="Poehlein A."/>
            <person name="Fluechter S."/>
            <person name="Duerre P."/>
            <person name="Daniel R."/>
        </authorList>
    </citation>
    <scope>NUCLEOTIDE SEQUENCE [LARGE SCALE GENOMIC DNA]</scope>
    <source>
        <strain evidence="4 5">DSM 10703</strain>
    </source>
</reference>
<keyword evidence="5" id="KW-1185">Reference proteome</keyword>
<dbReference type="RefSeq" id="WP_070110962.1">
    <property type="nucleotide sequence ID" value="NZ_LZFO01000037.1"/>
</dbReference>
<evidence type="ECO:0000313" key="4">
    <source>
        <dbReference type="EMBL" id="OFI04986.1"/>
    </source>
</evidence>
<dbReference type="PROSITE" id="PS01081">
    <property type="entry name" value="HTH_TETR_1"/>
    <property type="match status" value="1"/>
</dbReference>
<evidence type="ECO:0000256" key="1">
    <source>
        <dbReference type="ARBA" id="ARBA00023125"/>
    </source>
</evidence>
<dbReference type="Proteomes" id="UP000175744">
    <property type="component" value="Unassembled WGS sequence"/>
</dbReference>
<evidence type="ECO:0000313" key="5">
    <source>
        <dbReference type="Proteomes" id="UP000175744"/>
    </source>
</evidence>
<dbReference type="AlphaFoldDB" id="A0A1E8EWU5"/>
<gene>
    <name evidence="4" type="primary">fadR</name>
    <name evidence="4" type="ORF">CLOACE_20030</name>
</gene>
<sequence>MNDTKLLIFESAIKVFSNKGYKGATMDEIAYNAGVAKGTLYYHFKSKEEIFKYIIIEGMHIIKEEMEYNIKLEKDPLKILKILCKVQLNLINKNKDFIKVIMSQLWGSDNRQLELRQYVQEYIMYTQKYIQHAIDCGVIKNGKASFMAYNFFGLLCSVSLYEIIDNENNDIDELMNKIMEYIFNGILNK</sequence>
<dbReference type="PANTHER" id="PTHR43479">
    <property type="entry name" value="ACREF/ENVCD OPERON REPRESSOR-RELATED"/>
    <property type="match status" value="1"/>
</dbReference>
<dbReference type="Pfam" id="PF00440">
    <property type="entry name" value="TetR_N"/>
    <property type="match status" value="1"/>
</dbReference>
<dbReference type="PRINTS" id="PR00455">
    <property type="entry name" value="HTHTETR"/>
</dbReference>
<dbReference type="OrthoDB" id="9785164at2"/>
<dbReference type="InterPro" id="IPR023772">
    <property type="entry name" value="DNA-bd_HTH_TetR-type_CS"/>
</dbReference>
<dbReference type="InterPro" id="IPR036271">
    <property type="entry name" value="Tet_transcr_reg_TetR-rel_C_sf"/>
</dbReference>
<dbReference type="Gene3D" id="1.10.10.60">
    <property type="entry name" value="Homeodomain-like"/>
    <property type="match status" value="1"/>
</dbReference>
<dbReference type="SUPFAM" id="SSF46689">
    <property type="entry name" value="Homeodomain-like"/>
    <property type="match status" value="1"/>
</dbReference>
<dbReference type="PATRIC" id="fig|1121290.3.peg.2017"/>
<dbReference type="STRING" id="1121290.CLAOCE_20030"/>
<dbReference type="InterPro" id="IPR001647">
    <property type="entry name" value="HTH_TetR"/>
</dbReference>
<name>A0A1E8EWU5_9CLOT</name>
<dbReference type="InterPro" id="IPR009057">
    <property type="entry name" value="Homeodomain-like_sf"/>
</dbReference>